<protein>
    <recommendedName>
        <fullName evidence="4">B box-type domain-containing protein</fullName>
    </recommendedName>
</protein>
<dbReference type="InterPro" id="IPR050143">
    <property type="entry name" value="TRIM/RBCC"/>
</dbReference>
<reference evidence="5 6" key="1">
    <citation type="journal article" date="2022" name="Gigascience">
        <title>A chromosome-level genome assembly and annotation of the desert horned lizard, Phrynosoma platyrhinos, provides insight into chromosomal rearrangements among reptiles.</title>
        <authorList>
            <person name="Koochekian N."/>
            <person name="Ascanio A."/>
            <person name="Farleigh K."/>
            <person name="Card D.C."/>
            <person name="Schield D.R."/>
            <person name="Castoe T.A."/>
            <person name="Jezkova T."/>
        </authorList>
    </citation>
    <scope>NUCLEOTIDE SEQUENCE [LARGE SCALE GENOMIC DNA]</scope>
    <source>
        <strain evidence="5">NK-2021</strain>
    </source>
</reference>
<sequence>MDTVCPRCQKPVLRTSLTPHGHLAKAVRIIQWMVRDRTKLAEGGKLCDEHRQAVKYFCKDHLLSFCYECEESKEHMAHNVIPASKANGEYKDQIVERVQVLQKQQDDIDMYKSDMEAEWQEIFVGKDQSKEQVEVEKQRIIEQFEEIHQRITKHCNRWVSRIDDAVKEMLLKKSAHMAEIAKERANHKEYMAQLLKMRAQRTLDFLKARNC</sequence>
<comment type="caution">
    <text evidence="5">The sequence shown here is derived from an EMBL/GenBank/DDBJ whole genome shotgun (WGS) entry which is preliminary data.</text>
</comment>
<evidence type="ECO:0000313" key="5">
    <source>
        <dbReference type="EMBL" id="KAH0630483.1"/>
    </source>
</evidence>
<accession>A0ABQ7TLD1</accession>
<dbReference type="Pfam" id="PF00643">
    <property type="entry name" value="zf-B_box"/>
    <property type="match status" value="1"/>
</dbReference>
<evidence type="ECO:0000256" key="1">
    <source>
        <dbReference type="ARBA" id="ARBA00022771"/>
    </source>
</evidence>
<evidence type="ECO:0000313" key="6">
    <source>
        <dbReference type="Proteomes" id="UP000826234"/>
    </source>
</evidence>
<keyword evidence="6" id="KW-1185">Reference proteome</keyword>
<evidence type="ECO:0000256" key="3">
    <source>
        <dbReference type="PROSITE-ProRule" id="PRU00024"/>
    </source>
</evidence>
<name>A0ABQ7TLD1_PHRPL</name>
<dbReference type="Proteomes" id="UP000826234">
    <property type="component" value="Unassembled WGS sequence"/>
</dbReference>
<organism evidence="5 6">
    <name type="scientific">Phrynosoma platyrhinos</name>
    <name type="common">Desert horned lizard</name>
    <dbReference type="NCBI Taxonomy" id="52577"/>
    <lineage>
        <taxon>Eukaryota</taxon>
        <taxon>Metazoa</taxon>
        <taxon>Chordata</taxon>
        <taxon>Craniata</taxon>
        <taxon>Vertebrata</taxon>
        <taxon>Euteleostomi</taxon>
        <taxon>Lepidosauria</taxon>
        <taxon>Squamata</taxon>
        <taxon>Bifurcata</taxon>
        <taxon>Unidentata</taxon>
        <taxon>Episquamata</taxon>
        <taxon>Toxicofera</taxon>
        <taxon>Iguania</taxon>
        <taxon>Phrynosomatidae</taxon>
        <taxon>Phrynosomatinae</taxon>
        <taxon>Phrynosoma</taxon>
    </lineage>
</organism>
<dbReference type="SUPFAM" id="SSF57845">
    <property type="entry name" value="B-box zinc-binding domain"/>
    <property type="match status" value="1"/>
</dbReference>
<dbReference type="PROSITE" id="PS50119">
    <property type="entry name" value="ZF_BBOX"/>
    <property type="match status" value="1"/>
</dbReference>
<keyword evidence="2" id="KW-0862">Zinc</keyword>
<dbReference type="PANTHER" id="PTHR24103">
    <property type="entry name" value="E3 UBIQUITIN-PROTEIN LIGASE TRIM"/>
    <property type="match status" value="1"/>
</dbReference>
<dbReference type="SMART" id="SM00336">
    <property type="entry name" value="BBOX"/>
    <property type="match status" value="1"/>
</dbReference>
<dbReference type="InterPro" id="IPR000315">
    <property type="entry name" value="Znf_B-box"/>
</dbReference>
<dbReference type="Gene3D" id="3.30.160.60">
    <property type="entry name" value="Classic Zinc Finger"/>
    <property type="match status" value="1"/>
</dbReference>
<keyword evidence="1 3" id="KW-0479">Metal-binding</keyword>
<dbReference type="EMBL" id="JAIPUX010000439">
    <property type="protein sequence ID" value="KAH0630483.1"/>
    <property type="molecule type" value="Genomic_DNA"/>
</dbReference>
<feature type="domain" description="B box-type" evidence="4">
    <location>
        <begin position="42"/>
        <end position="83"/>
    </location>
</feature>
<evidence type="ECO:0000256" key="2">
    <source>
        <dbReference type="ARBA" id="ARBA00022833"/>
    </source>
</evidence>
<keyword evidence="1 3" id="KW-0863">Zinc-finger</keyword>
<proteinExistence type="predicted"/>
<evidence type="ECO:0000259" key="4">
    <source>
        <dbReference type="PROSITE" id="PS50119"/>
    </source>
</evidence>
<gene>
    <name evidence="5" type="ORF">JD844_013535</name>
</gene>